<evidence type="ECO:0000313" key="7">
    <source>
        <dbReference type="Proteomes" id="UP001151699"/>
    </source>
</evidence>
<name>A0A9Q0S048_9DIPT</name>
<gene>
    <name evidence="6" type="primary">Mss51</name>
    <name evidence="6" type="ORF">Bhyg_11274</name>
</gene>
<evidence type="ECO:0000256" key="1">
    <source>
        <dbReference type="ARBA" id="ARBA00022723"/>
    </source>
</evidence>
<dbReference type="SUPFAM" id="SSF144232">
    <property type="entry name" value="HIT/MYND zinc finger-like"/>
    <property type="match status" value="1"/>
</dbReference>
<dbReference type="EMBL" id="WJQU01000003">
    <property type="protein sequence ID" value="KAJ6638538.1"/>
    <property type="molecule type" value="Genomic_DNA"/>
</dbReference>
<keyword evidence="2 4" id="KW-0863">Zinc-finger</keyword>
<reference evidence="6" key="1">
    <citation type="submission" date="2022-07" db="EMBL/GenBank/DDBJ databases">
        <authorList>
            <person name="Trinca V."/>
            <person name="Uliana J.V.C."/>
            <person name="Torres T.T."/>
            <person name="Ward R.J."/>
            <person name="Monesi N."/>
        </authorList>
    </citation>
    <scope>NUCLEOTIDE SEQUENCE</scope>
    <source>
        <strain evidence="6">HSMRA1968</strain>
        <tissue evidence="6">Whole embryos</tissue>
    </source>
</reference>
<dbReference type="OrthoDB" id="10008965at2759"/>
<dbReference type="Pfam" id="PF01753">
    <property type="entry name" value="zf-MYND"/>
    <property type="match status" value="1"/>
</dbReference>
<dbReference type="Proteomes" id="UP001151699">
    <property type="component" value="Chromosome X"/>
</dbReference>
<dbReference type="AlphaFoldDB" id="A0A9Q0S048"/>
<evidence type="ECO:0000256" key="3">
    <source>
        <dbReference type="ARBA" id="ARBA00022833"/>
    </source>
</evidence>
<accession>A0A9Q0S048</accession>
<feature type="domain" description="MYND-type" evidence="5">
    <location>
        <begin position="64"/>
        <end position="109"/>
    </location>
</feature>
<evidence type="ECO:0000313" key="6">
    <source>
        <dbReference type="EMBL" id="KAJ6638538.1"/>
    </source>
</evidence>
<proteinExistence type="predicted"/>
<evidence type="ECO:0000256" key="4">
    <source>
        <dbReference type="PROSITE-ProRule" id="PRU00134"/>
    </source>
</evidence>
<dbReference type="Gene3D" id="6.10.140.2220">
    <property type="match status" value="1"/>
</dbReference>
<dbReference type="GO" id="GO:0008270">
    <property type="term" value="F:zinc ion binding"/>
    <property type="evidence" value="ECO:0007669"/>
    <property type="project" value="UniProtKB-KW"/>
</dbReference>
<dbReference type="InterPro" id="IPR002893">
    <property type="entry name" value="Znf_MYND"/>
</dbReference>
<keyword evidence="3" id="KW-0862">Zinc</keyword>
<sequence length="121" mass="14223">MKMEKLDEAQKMLEAAYEARSRNNDFDRSCTADNLGRLFEMKGDLKKAVEWRTANGRNRMICSYYDCSKSYKQMFSKFDELKKCAKCKCVYYCDKKCQQNDWSRHKSYCKAAVVPTTEASK</sequence>
<evidence type="ECO:0000256" key="2">
    <source>
        <dbReference type="ARBA" id="ARBA00022771"/>
    </source>
</evidence>
<evidence type="ECO:0000259" key="5">
    <source>
        <dbReference type="PROSITE" id="PS50865"/>
    </source>
</evidence>
<comment type="caution">
    <text evidence="6">The sequence shown here is derived from an EMBL/GenBank/DDBJ whole genome shotgun (WGS) entry which is preliminary data.</text>
</comment>
<dbReference type="PROSITE" id="PS50865">
    <property type="entry name" value="ZF_MYND_2"/>
    <property type="match status" value="1"/>
</dbReference>
<keyword evidence="7" id="KW-1185">Reference proteome</keyword>
<protein>
    <recommendedName>
        <fullName evidence="5">MYND-type domain-containing protein</fullName>
    </recommendedName>
</protein>
<keyword evidence="1" id="KW-0479">Metal-binding</keyword>
<organism evidence="6 7">
    <name type="scientific">Pseudolycoriella hygida</name>
    <dbReference type="NCBI Taxonomy" id="35572"/>
    <lineage>
        <taxon>Eukaryota</taxon>
        <taxon>Metazoa</taxon>
        <taxon>Ecdysozoa</taxon>
        <taxon>Arthropoda</taxon>
        <taxon>Hexapoda</taxon>
        <taxon>Insecta</taxon>
        <taxon>Pterygota</taxon>
        <taxon>Neoptera</taxon>
        <taxon>Endopterygota</taxon>
        <taxon>Diptera</taxon>
        <taxon>Nematocera</taxon>
        <taxon>Sciaroidea</taxon>
        <taxon>Sciaridae</taxon>
        <taxon>Pseudolycoriella</taxon>
    </lineage>
</organism>